<sequence>MTQYGKRTVQFSVTPEEAPDLVRRIGEQMADGVITLEGRSIETDGFESVGISLKRTGDKLRARVKVKFPKRPGEVGDAGSDADDSDGDDD</sequence>
<keyword evidence="3" id="KW-1185">Reference proteome</keyword>
<protein>
    <recommendedName>
        <fullName evidence="4">Amphi-Trp domain-containing protein</fullName>
    </recommendedName>
</protein>
<reference evidence="2 3" key="1">
    <citation type="submission" date="2019-08" db="EMBL/GenBank/DDBJ databases">
        <authorList>
            <person name="Luo N."/>
        </authorList>
    </citation>
    <scope>NUCLEOTIDE SEQUENCE [LARGE SCALE GENOMIC DNA]</scope>
    <source>
        <strain evidence="2 3">NCIMB 9442</strain>
    </source>
</reference>
<evidence type="ECO:0000313" key="2">
    <source>
        <dbReference type="EMBL" id="MBG3876836.1"/>
    </source>
</evidence>
<gene>
    <name evidence="2" type="ORF">FVW20_07315</name>
</gene>
<evidence type="ECO:0000256" key="1">
    <source>
        <dbReference type="SAM" id="MobiDB-lite"/>
    </source>
</evidence>
<evidence type="ECO:0008006" key="4">
    <source>
        <dbReference type="Google" id="ProtNLM"/>
    </source>
</evidence>
<name>A0ABS0J336_9BACT</name>
<dbReference type="RefSeq" id="WP_196608917.1">
    <property type="nucleotide sequence ID" value="NZ_VRYY01000175.1"/>
</dbReference>
<evidence type="ECO:0000313" key="3">
    <source>
        <dbReference type="Proteomes" id="UP001194469"/>
    </source>
</evidence>
<accession>A0ABS0J336</accession>
<feature type="compositionally biased region" description="Acidic residues" evidence="1">
    <location>
        <begin position="80"/>
        <end position="90"/>
    </location>
</feature>
<organism evidence="2 3">
    <name type="scientific">Nitratidesulfovibrio oxamicus</name>
    <dbReference type="NCBI Taxonomy" id="32016"/>
    <lineage>
        <taxon>Bacteria</taxon>
        <taxon>Pseudomonadati</taxon>
        <taxon>Thermodesulfobacteriota</taxon>
        <taxon>Desulfovibrionia</taxon>
        <taxon>Desulfovibrionales</taxon>
        <taxon>Desulfovibrionaceae</taxon>
        <taxon>Nitratidesulfovibrio</taxon>
    </lineage>
</organism>
<comment type="caution">
    <text evidence="2">The sequence shown here is derived from an EMBL/GenBank/DDBJ whole genome shotgun (WGS) entry which is preliminary data.</text>
</comment>
<proteinExistence type="predicted"/>
<feature type="region of interest" description="Disordered" evidence="1">
    <location>
        <begin position="69"/>
        <end position="90"/>
    </location>
</feature>
<dbReference type="Proteomes" id="UP001194469">
    <property type="component" value="Unassembled WGS sequence"/>
</dbReference>
<dbReference type="EMBL" id="VRYY01000175">
    <property type="protein sequence ID" value="MBG3876836.1"/>
    <property type="molecule type" value="Genomic_DNA"/>
</dbReference>